<reference evidence="9" key="2">
    <citation type="submission" date="2022-06" db="UniProtKB">
        <authorList>
            <consortium name="EnsemblMetazoa"/>
        </authorList>
    </citation>
    <scope>IDENTIFICATION</scope>
    <source>
        <strain evidence="9">PS312</strain>
    </source>
</reference>
<dbReference type="InterPro" id="IPR007728">
    <property type="entry name" value="Pre-SET_dom"/>
</dbReference>
<dbReference type="GO" id="GO:0003690">
    <property type="term" value="F:double-stranded DNA binding"/>
    <property type="evidence" value="ECO:0000318"/>
    <property type="project" value="GO_Central"/>
</dbReference>
<name>A0A2A6CLF6_PRIPA</name>
<dbReference type="EnsemblMetazoa" id="PPA40945.1">
    <property type="protein sequence ID" value="PPA40945.1"/>
    <property type="gene ID" value="WBGene00279314"/>
</dbReference>
<reference evidence="10" key="1">
    <citation type="journal article" date="2008" name="Nat. Genet.">
        <title>The Pristionchus pacificus genome provides a unique perspective on nematode lifestyle and parasitism.</title>
        <authorList>
            <person name="Dieterich C."/>
            <person name="Clifton S.W."/>
            <person name="Schuster L.N."/>
            <person name="Chinwalla A."/>
            <person name="Delehaunty K."/>
            <person name="Dinkelacker I."/>
            <person name="Fulton L."/>
            <person name="Fulton R."/>
            <person name="Godfrey J."/>
            <person name="Minx P."/>
            <person name="Mitreva M."/>
            <person name="Roeseler W."/>
            <person name="Tian H."/>
            <person name="Witte H."/>
            <person name="Yang S.P."/>
            <person name="Wilson R.K."/>
            <person name="Sommer R.J."/>
        </authorList>
    </citation>
    <scope>NUCLEOTIDE SEQUENCE [LARGE SCALE GENOMIC DNA]</scope>
    <source>
        <strain evidence="10">PS312</strain>
    </source>
</reference>
<keyword evidence="10" id="KW-1185">Reference proteome</keyword>
<dbReference type="Pfam" id="PF00856">
    <property type="entry name" value="SET"/>
    <property type="match status" value="1"/>
</dbReference>
<dbReference type="PANTHER" id="PTHR46223">
    <property type="entry name" value="HISTONE-LYSINE N-METHYLTRANSFERASE SUV39H"/>
    <property type="match status" value="1"/>
</dbReference>
<keyword evidence="3" id="KW-0489">Methyltransferase</keyword>
<keyword evidence="2" id="KW-0158">Chromosome</keyword>
<gene>
    <name evidence="9" type="primary">WBGene00279314</name>
</gene>
<feature type="compositionally biased region" description="Polar residues" evidence="8">
    <location>
        <begin position="39"/>
        <end position="49"/>
    </location>
</feature>
<dbReference type="InterPro" id="IPR001214">
    <property type="entry name" value="SET_dom"/>
</dbReference>
<evidence type="ECO:0000256" key="6">
    <source>
        <dbReference type="ARBA" id="ARBA00022723"/>
    </source>
</evidence>
<dbReference type="SUPFAM" id="SSF82199">
    <property type="entry name" value="SET domain"/>
    <property type="match status" value="1"/>
</dbReference>
<evidence type="ECO:0000256" key="5">
    <source>
        <dbReference type="ARBA" id="ARBA00022691"/>
    </source>
</evidence>
<dbReference type="OrthoDB" id="616263at2759"/>
<evidence type="ECO:0000313" key="9">
    <source>
        <dbReference type="EnsemblMetazoa" id="PPA40945.1"/>
    </source>
</evidence>
<feature type="region of interest" description="Disordered" evidence="8">
    <location>
        <begin position="38"/>
        <end position="82"/>
    </location>
</feature>
<dbReference type="Gene3D" id="2.170.270.10">
    <property type="entry name" value="SET domain"/>
    <property type="match status" value="1"/>
</dbReference>
<dbReference type="PROSITE" id="PS50867">
    <property type="entry name" value="PRE_SET"/>
    <property type="match status" value="1"/>
</dbReference>
<accession>A0A8R1Z241</accession>
<comment type="subcellular location">
    <subcellularLocation>
        <location evidence="1">Chromosome</location>
    </subcellularLocation>
</comment>
<feature type="region of interest" description="Disordered" evidence="8">
    <location>
        <begin position="411"/>
        <end position="435"/>
    </location>
</feature>
<evidence type="ECO:0000256" key="7">
    <source>
        <dbReference type="ARBA" id="ARBA00022833"/>
    </source>
</evidence>
<dbReference type="PROSITE" id="PS50280">
    <property type="entry name" value="SET"/>
    <property type="match status" value="1"/>
</dbReference>
<dbReference type="GO" id="GO:0005634">
    <property type="term" value="C:nucleus"/>
    <property type="evidence" value="ECO:0007669"/>
    <property type="project" value="InterPro"/>
</dbReference>
<dbReference type="GO" id="GO:0032259">
    <property type="term" value="P:methylation"/>
    <property type="evidence" value="ECO:0007669"/>
    <property type="project" value="UniProtKB-KW"/>
</dbReference>
<dbReference type="SMART" id="SM00317">
    <property type="entry name" value="SET"/>
    <property type="match status" value="1"/>
</dbReference>
<feature type="compositionally biased region" description="Basic and acidic residues" evidence="8">
    <location>
        <begin position="127"/>
        <end position="139"/>
    </location>
</feature>
<dbReference type="GO" id="GO:0005694">
    <property type="term" value="C:chromosome"/>
    <property type="evidence" value="ECO:0007669"/>
    <property type="project" value="UniProtKB-SubCell"/>
</dbReference>
<evidence type="ECO:0000256" key="2">
    <source>
        <dbReference type="ARBA" id="ARBA00022454"/>
    </source>
</evidence>
<evidence type="ECO:0000256" key="4">
    <source>
        <dbReference type="ARBA" id="ARBA00022679"/>
    </source>
</evidence>
<feature type="compositionally biased region" description="Basic and acidic residues" evidence="8">
    <location>
        <begin position="415"/>
        <end position="435"/>
    </location>
</feature>
<dbReference type="Proteomes" id="UP000005239">
    <property type="component" value="Unassembled WGS sequence"/>
</dbReference>
<organism evidence="9 10">
    <name type="scientific">Pristionchus pacificus</name>
    <name type="common">Parasitic nematode worm</name>
    <dbReference type="NCBI Taxonomy" id="54126"/>
    <lineage>
        <taxon>Eukaryota</taxon>
        <taxon>Metazoa</taxon>
        <taxon>Ecdysozoa</taxon>
        <taxon>Nematoda</taxon>
        <taxon>Chromadorea</taxon>
        <taxon>Rhabditida</taxon>
        <taxon>Rhabditina</taxon>
        <taxon>Diplogasteromorpha</taxon>
        <taxon>Diplogasteroidea</taxon>
        <taxon>Neodiplogasteridae</taxon>
        <taxon>Pristionchus</taxon>
    </lineage>
</organism>
<proteinExistence type="predicted"/>
<protein>
    <submittedName>
        <fullName evidence="9">SET domain-containing protein</fullName>
    </submittedName>
</protein>
<dbReference type="InterPro" id="IPR003616">
    <property type="entry name" value="Post-SET_dom"/>
</dbReference>
<evidence type="ECO:0000256" key="3">
    <source>
        <dbReference type="ARBA" id="ARBA00022603"/>
    </source>
</evidence>
<dbReference type="PANTHER" id="PTHR46223:SF3">
    <property type="entry name" value="HISTONE-LYSINE N-METHYLTRANSFERASE SET-23"/>
    <property type="match status" value="1"/>
</dbReference>
<keyword evidence="7" id="KW-0862">Zinc</keyword>
<keyword evidence="5" id="KW-0949">S-adenosyl-L-methionine</keyword>
<evidence type="ECO:0000256" key="1">
    <source>
        <dbReference type="ARBA" id="ARBA00004286"/>
    </source>
</evidence>
<dbReference type="GO" id="GO:0042054">
    <property type="term" value="F:histone methyltransferase activity"/>
    <property type="evidence" value="ECO:0000318"/>
    <property type="project" value="GO_Central"/>
</dbReference>
<evidence type="ECO:0000313" key="10">
    <source>
        <dbReference type="Proteomes" id="UP000005239"/>
    </source>
</evidence>
<dbReference type="InterPro" id="IPR046341">
    <property type="entry name" value="SET_dom_sf"/>
</dbReference>
<sequence length="636" mass="72812">MYSNVRKTKTPHFTPCERCALSSTSSCASRTEAKAWNVNRRNTMNTSPQAKRKRGFKRSLLTDDEQENIRPEKKRPPRRSGNADLLAEMATGEGNDYAIFPDPSATIKTEDEDALVMPIERGIVPKDEGIKEDPRDKSPSRVNGVNDGRVMGRPLDDHMRYQLEKKACIVYPFPRHTLFTNDKRGANSRSFQSRSKGKKMLDLMLDGEVDGGGETNKKQEYVIDGVLFMDSESALVNWHGFKFPTWEQREIVKKKDVDYFKRRKILNKVFSNINVKENRSPLELKQLYPNMLLTQTEDFSQYVTNPGIVYVSGLLKREQQINDYIEEYYRKHFKTKGPTLLFVDATNFKSSSIPTFQYIAEVEETKDAKENIEAAIGGNRSCTCGDTCNLRENCCALKSVSKRASIKKNPIESGIIKEERKDDDSSSDDKDDLHGRGDEKSFDCVDVYECGDACLCTPTTCQQRVLQRGHGHILMIFRHHVKGWTVRAGNDIPKGTFVCEYTGQIMTEEEAARSDKKYHLGLDVRMKDKKMSHLVIDAHKKGNEGRFLSHSCEPSLFPQRIHFDIGGRPKRHVGLFASRHVKEGEELSFDYFPDVSDSEDFHKKTQRAKFTCRCGSKKCRETAYQKSRRMAIKQEY</sequence>
<keyword evidence="4" id="KW-0808">Transferase</keyword>
<dbReference type="GO" id="GO:0008270">
    <property type="term" value="F:zinc ion binding"/>
    <property type="evidence" value="ECO:0007669"/>
    <property type="project" value="InterPro"/>
</dbReference>
<dbReference type="PROSITE" id="PS50868">
    <property type="entry name" value="POST_SET"/>
    <property type="match status" value="1"/>
</dbReference>
<dbReference type="InterPro" id="IPR050973">
    <property type="entry name" value="H3K9_Histone-Lys_N-MTase"/>
</dbReference>
<dbReference type="AlphaFoldDB" id="A0A2A6CLF6"/>
<keyword evidence="6" id="KW-0479">Metal-binding</keyword>
<feature type="region of interest" description="Disordered" evidence="8">
    <location>
        <begin position="127"/>
        <end position="153"/>
    </location>
</feature>
<accession>A0A2A6CLF6</accession>
<evidence type="ECO:0000256" key="8">
    <source>
        <dbReference type="SAM" id="MobiDB-lite"/>
    </source>
</evidence>